<feature type="transmembrane region" description="Helical" evidence="4">
    <location>
        <begin position="345"/>
        <end position="362"/>
    </location>
</feature>
<keyword evidence="4" id="KW-0812">Transmembrane</keyword>
<feature type="transmembrane region" description="Helical" evidence="4">
    <location>
        <begin position="701"/>
        <end position="721"/>
    </location>
</feature>
<evidence type="ECO:0000313" key="6">
    <source>
        <dbReference type="EMBL" id="RMY93188.1"/>
    </source>
</evidence>
<dbReference type="PANTHER" id="PTHR11360:SF315">
    <property type="entry name" value="TRANSPORTER MCH2-RELATED"/>
    <property type="match status" value="1"/>
</dbReference>
<dbReference type="Proteomes" id="UP000269539">
    <property type="component" value="Unassembled WGS sequence"/>
</dbReference>
<comment type="caution">
    <text evidence="6">The sequence shown here is derived from an EMBL/GenBank/DDBJ whole genome shotgun (WGS) entry which is preliminary data.</text>
</comment>
<feature type="region of interest" description="Disordered" evidence="3">
    <location>
        <begin position="508"/>
        <end position="530"/>
    </location>
</feature>
<evidence type="ECO:0000313" key="7">
    <source>
        <dbReference type="Proteomes" id="UP000269539"/>
    </source>
</evidence>
<feature type="transmembrane region" description="Helical" evidence="4">
    <location>
        <begin position="436"/>
        <end position="457"/>
    </location>
</feature>
<dbReference type="VEuPathDB" id="FungiDB:BTJ68_04014"/>
<dbReference type="GO" id="GO:0022857">
    <property type="term" value="F:transmembrane transporter activity"/>
    <property type="evidence" value="ECO:0007669"/>
    <property type="project" value="InterPro"/>
</dbReference>
<feature type="transmembrane region" description="Helical" evidence="4">
    <location>
        <begin position="811"/>
        <end position="830"/>
    </location>
</feature>
<keyword evidence="4" id="KW-1133">Transmembrane helix</keyword>
<evidence type="ECO:0000256" key="2">
    <source>
        <dbReference type="ARBA" id="ARBA00006727"/>
    </source>
</evidence>
<feature type="transmembrane region" description="Helical" evidence="4">
    <location>
        <begin position="612"/>
        <end position="631"/>
    </location>
</feature>
<dbReference type="SUPFAM" id="SSF103473">
    <property type="entry name" value="MFS general substrate transporter"/>
    <property type="match status" value="2"/>
</dbReference>
<feature type="transmembrane region" description="Helical" evidence="4">
    <location>
        <begin position="399"/>
        <end position="424"/>
    </location>
</feature>
<dbReference type="Pfam" id="PF07690">
    <property type="entry name" value="MFS_1"/>
    <property type="match status" value="3"/>
</dbReference>
<feature type="transmembrane region" description="Helical" evidence="4">
    <location>
        <begin position="115"/>
        <end position="136"/>
    </location>
</feature>
<feature type="transmembrane region" description="Helical" evidence="4">
    <location>
        <begin position="307"/>
        <end position="330"/>
    </location>
</feature>
<dbReference type="PANTHER" id="PTHR11360">
    <property type="entry name" value="MONOCARBOXYLATE TRANSPORTER"/>
    <property type="match status" value="1"/>
</dbReference>
<dbReference type="InterPro" id="IPR050327">
    <property type="entry name" value="Proton-linked_MCT"/>
</dbReference>
<dbReference type="Gene3D" id="1.20.1250.20">
    <property type="entry name" value="MFS general substrate transporter like domains"/>
    <property type="match status" value="3"/>
</dbReference>
<dbReference type="InterPro" id="IPR024655">
    <property type="entry name" value="Asl1_glyco_hydro_catalytic"/>
</dbReference>
<comment type="subcellular location">
    <subcellularLocation>
        <location evidence="1">Membrane</location>
        <topology evidence="1">Multi-pass membrane protein</topology>
    </subcellularLocation>
</comment>
<feature type="transmembrane region" description="Helical" evidence="4">
    <location>
        <begin position="583"/>
        <end position="605"/>
    </location>
</feature>
<proteinExistence type="inferred from homology"/>
<sequence>MGKESHAREEEYEEASWQMDGQDDHINIWPTTGDDDMIEHAKEEDHKNPIDHMAHDPEKSHPRSRSRAHSRPTSLARTLSRHRSASSTAHHHGLTTTDPGPPPDGGRLAWTQAAMLHLTIFSTFGFTTSFGSFQTYYEGTLNLDSSTISWLGSLQIFLLFFIGTFSGRAVDAGLFRPVYVAGSAMQLLGAFTTSVSTQYWQLVLSQGICLGIANGLHFCPAMSLASTYFQKKRSLVLGIGALGSCTGGVVFPILAQQLIPRIGFPWTVRIIGFIMLATNAVTIAFYRTRLPPRRSGPIVELSAFREPIYVLYCLAAFMFFWGLYFAFFYVGSYARDRLDMSYQDSVNLLLTMVCVGFVWRLLPNWLADRFGALNVILPFTFVCSVMMYGWIGVNSQGTLYVFAAIYGCGSAGIQSMFPATLASLTTDLSKAGVRMGMGFSIVSFACLTGPPLAGALINQRDGDYLYAQIWGGTSFLASGILLVAARIAKVGRGVQMAGLSTLRQSNKAAATDTVPLENDPRPTFPATTRDLDDAPPDGGYGWVCCGAIGLLNAFTWGLAASYGVYLSHYLADDYFPGATPLDYALIGGLEFGAALFISPACTVLTRDLGRNAVMFAGCTMLSGGFIAASFATQIWHLYLSQGVLIGMGIGAIFIPSVQVLPQWFLKRRSLAGGLASAGSGFGGLAFSLGTNAMIEQISLAWSLRITGIIGFVANFIGMVLVKDRNHVVKPPQLGFAIHLLRRYDCLLLLSWAFVNLLGYMVILYSLSSYAVQVVGLTQAQAGVITAVLNLGTGIGRPLIGLASDRFGRIEVAATLTLTCGLLLVAIWIPANNYGVLIFYAIPSGAMLGVFWMTIGPLCAEVAGLREVPSFLSLQWLTAVLPTTFSEVIALYLRKPEKGRWAYLYAQIFAALAYIVASMFLFELLRLKRRGRLMSQMPEIAETSSGSLGHVEACAPLPLNGEARRHPERFDILTAGEKHSCIYTWPESEENQPETPKVPRPITNSDNNDEMRSSTLLPLVAASLPLALAQEDSLTSSKRGLCYVDPQENTQDTDIWDASDSDLTWYYNYEASPTDGIDESKLQFVPMIWGLPDSTSSMAFYNTVKGLMQQGYNITYVLGFNEPDGCVSGGSCIAAEDAAAAWIREIEPLKDEGVLLGAPAVTGSPMGFTWLENFYNACNGNCTTHFIPVHWYGNFEGLASHMGQVNGTYPNMTMWVTEYACADCELEEAQQFYNQSADYFDRLDYVTHYSYFGAFRSDVSNVGKNAAMLTQKGELTDIGAWYLGQEATGNKPKGGAAQVAKFAGWAVVVASVAFWTVL</sequence>
<feature type="region of interest" description="Disordered" evidence="3">
    <location>
        <begin position="1"/>
        <end position="108"/>
    </location>
</feature>
<keyword evidence="4" id="KW-0472">Membrane</keyword>
<name>A0A3M7FWE9_HORWE</name>
<feature type="transmembrane region" description="Helical" evidence="4">
    <location>
        <begin position="836"/>
        <end position="858"/>
    </location>
</feature>
<feature type="transmembrane region" description="Helical" evidence="4">
    <location>
        <begin position="374"/>
        <end position="393"/>
    </location>
</feature>
<comment type="similarity">
    <text evidence="2">Belongs to the major facilitator superfamily. Monocarboxylate porter (TC 2.A.1.13) family.</text>
</comment>
<reference evidence="6 7" key="1">
    <citation type="journal article" date="2018" name="BMC Genomics">
        <title>Genomic evidence for intraspecific hybridization in a clonal and extremely halotolerant yeast.</title>
        <authorList>
            <person name="Gostincar C."/>
            <person name="Stajich J.E."/>
            <person name="Zupancic J."/>
            <person name="Zalar P."/>
            <person name="Gunde-Cimerman N."/>
        </authorList>
    </citation>
    <scope>NUCLEOTIDE SEQUENCE [LARGE SCALE GENOMIC DNA]</scope>
    <source>
        <strain evidence="6 7">EXF-10513</strain>
    </source>
</reference>
<evidence type="ECO:0000256" key="3">
    <source>
        <dbReference type="SAM" id="MobiDB-lite"/>
    </source>
</evidence>
<dbReference type="InterPro" id="IPR017853">
    <property type="entry name" value="GH"/>
</dbReference>
<dbReference type="VEuPathDB" id="FungiDB:BTJ68_04013"/>
<protein>
    <recommendedName>
        <fullName evidence="5">Asl1-like glycosyl hydrolase catalytic domain-containing protein</fullName>
    </recommendedName>
</protein>
<feature type="transmembrane region" description="Helical" evidence="4">
    <location>
        <begin position="745"/>
        <end position="767"/>
    </location>
</feature>
<dbReference type="EMBL" id="QWIO01000546">
    <property type="protein sequence ID" value="RMY93188.1"/>
    <property type="molecule type" value="Genomic_DNA"/>
</dbReference>
<feature type="compositionally biased region" description="Basic residues" evidence="3">
    <location>
        <begin position="79"/>
        <end position="93"/>
    </location>
</feature>
<organism evidence="6 7">
    <name type="scientific">Hortaea werneckii</name>
    <name type="common">Black yeast</name>
    <name type="synonym">Cladosporium werneckii</name>
    <dbReference type="NCBI Taxonomy" id="91943"/>
    <lineage>
        <taxon>Eukaryota</taxon>
        <taxon>Fungi</taxon>
        <taxon>Dikarya</taxon>
        <taxon>Ascomycota</taxon>
        <taxon>Pezizomycotina</taxon>
        <taxon>Dothideomycetes</taxon>
        <taxon>Dothideomycetidae</taxon>
        <taxon>Mycosphaerellales</taxon>
        <taxon>Teratosphaeriaceae</taxon>
        <taxon>Hortaea</taxon>
    </lineage>
</organism>
<dbReference type="InterPro" id="IPR011701">
    <property type="entry name" value="MFS"/>
</dbReference>
<feature type="transmembrane region" description="Helical" evidence="4">
    <location>
        <begin position="637"/>
        <end position="657"/>
    </location>
</feature>
<feature type="transmembrane region" description="Helical" evidence="4">
    <location>
        <begin position="235"/>
        <end position="254"/>
    </location>
</feature>
<evidence type="ECO:0000256" key="4">
    <source>
        <dbReference type="SAM" id="Phobius"/>
    </source>
</evidence>
<accession>A0A3M7FWE9</accession>
<feature type="transmembrane region" description="Helical" evidence="4">
    <location>
        <begin position="178"/>
        <end position="197"/>
    </location>
</feature>
<feature type="transmembrane region" description="Helical" evidence="4">
    <location>
        <begin position="266"/>
        <end position="286"/>
    </location>
</feature>
<feature type="domain" description="Asl1-like glycosyl hydrolase catalytic" evidence="5">
    <location>
        <begin position="1039"/>
        <end position="1281"/>
    </location>
</feature>
<evidence type="ECO:0000259" key="5">
    <source>
        <dbReference type="Pfam" id="PF11790"/>
    </source>
</evidence>
<feature type="transmembrane region" description="Helical" evidence="4">
    <location>
        <begin position="469"/>
        <end position="488"/>
    </location>
</feature>
<feature type="compositionally biased region" description="Basic and acidic residues" evidence="3">
    <location>
        <begin position="38"/>
        <end position="61"/>
    </location>
</feature>
<feature type="transmembrane region" description="Helical" evidence="4">
    <location>
        <begin position="539"/>
        <end position="563"/>
    </location>
</feature>
<dbReference type="Gene3D" id="3.20.20.80">
    <property type="entry name" value="Glycosidases"/>
    <property type="match status" value="1"/>
</dbReference>
<dbReference type="VEuPathDB" id="FungiDB:BTJ68_11551"/>
<dbReference type="GO" id="GO:0016020">
    <property type="term" value="C:membrane"/>
    <property type="evidence" value="ECO:0007669"/>
    <property type="project" value="UniProtKB-SubCell"/>
</dbReference>
<dbReference type="SUPFAM" id="SSF51445">
    <property type="entry name" value="(Trans)glycosidases"/>
    <property type="match status" value="1"/>
</dbReference>
<feature type="transmembrane region" description="Helical" evidence="4">
    <location>
        <begin position="148"/>
        <end position="166"/>
    </location>
</feature>
<feature type="transmembrane region" description="Helical" evidence="4">
    <location>
        <begin position="903"/>
        <end position="924"/>
    </location>
</feature>
<dbReference type="Pfam" id="PF11790">
    <property type="entry name" value="Glyco_hydro_cc"/>
    <property type="match status" value="1"/>
</dbReference>
<feature type="transmembrane region" description="Helical" evidence="4">
    <location>
        <begin position="669"/>
        <end position="689"/>
    </location>
</feature>
<feature type="transmembrane region" description="Helical" evidence="4">
    <location>
        <begin position="203"/>
        <end position="223"/>
    </location>
</feature>
<feature type="transmembrane region" description="Helical" evidence="4">
    <location>
        <begin position="870"/>
        <end position="891"/>
    </location>
</feature>
<dbReference type="FunFam" id="3.20.20.80:FF:000207">
    <property type="entry name" value="Glycoside hydrolase family 128 protein"/>
    <property type="match status" value="1"/>
</dbReference>
<evidence type="ECO:0000256" key="1">
    <source>
        <dbReference type="ARBA" id="ARBA00004141"/>
    </source>
</evidence>
<dbReference type="InterPro" id="IPR036259">
    <property type="entry name" value="MFS_trans_sf"/>
</dbReference>
<gene>
    <name evidence="6" type="ORF">D0864_05768</name>
</gene>